<evidence type="ECO:0000256" key="1">
    <source>
        <dbReference type="SAM" id="Phobius"/>
    </source>
</evidence>
<keyword evidence="1" id="KW-0472">Membrane</keyword>
<evidence type="ECO:0000313" key="3">
    <source>
        <dbReference type="Proteomes" id="UP000184603"/>
    </source>
</evidence>
<evidence type="ECO:0000313" key="2">
    <source>
        <dbReference type="EMBL" id="SHO47271.1"/>
    </source>
</evidence>
<dbReference type="Proteomes" id="UP000184603">
    <property type="component" value="Unassembled WGS sequence"/>
</dbReference>
<dbReference type="STRING" id="1121416.SAMN02745220_01806"/>
<name>A0A1M7Y4L8_9BACT</name>
<reference evidence="2 3" key="1">
    <citation type="submission" date="2016-12" db="EMBL/GenBank/DDBJ databases">
        <authorList>
            <person name="Song W.-J."/>
            <person name="Kurnit D.M."/>
        </authorList>
    </citation>
    <scope>NUCLEOTIDE SEQUENCE [LARGE SCALE GENOMIC DNA]</scope>
    <source>
        <strain evidence="2 3">DSM 18488</strain>
    </source>
</reference>
<organism evidence="2 3">
    <name type="scientific">Desulfopila aestuarii DSM 18488</name>
    <dbReference type="NCBI Taxonomy" id="1121416"/>
    <lineage>
        <taxon>Bacteria</taxon>
        <taxon>Pseudomonadati</taxon>
        <taxon>Thermodesulfobacteriota</taxon>
        <taxon>Desulfobulbia</taxon>
        <taxon>Desulfobulbales</taxon>
        <taxon>Desulfocapsaceae</taxon>
        <taxon>Desulfopila</taxon>
    </lineage>
</organism>
<dbReference type="EMBL" id="FRFE01000007">
    <property type="protein sequence ID" value="SHO47271.1"/>
    <property type="molecule type" value="Genomic_DNA"/>
</dbReference>
<dbReference type="RefSeq" id="WP_073613123.1">
    <property type="nucleotide sequence ID" value="NZ_FRFE01000007.1"/>
</dbReference>
<proteinExistence type="predicted"/>
<accession>A0A1M7Y4L8</accession>
<gene>
    <name evidence="2" type="ORF">SAMN02745220_01806</name>
</gene>
<keyword evidence="3" id="KW-1185">Reference proteome</keyword>
<sequence>MNISNKIIFICLPMAVLPLLLLGLVFFVQVEDTVSDSVLSERANLLDQMSDQITRTRGTVEANSNLFAGSKLLQKYLTIDDSWERYSIFLPSVISLIQSYQQAYPDYCEFRILLPDGSEDCRVTTTAIPNAKENEAGSSFFIQASKEAGELYSTFSLSPNTQELSYLLSRKMMLVNEGAVEKLHPPELRDFLLSR</sequence>
<dbReference type="AlphaFoldDB" id="A0A1M7Y4L8"/>
<keyword evidence="1" id="KW-0812">Transmembrane</keyword>
<dbReference type="OrthoDB" id="9810730at2"/>
<protein>
    <submittedName>
        <fullName evidence="2">Uncharacterized protein</fullName>
    </submittedName>
</protein>
<feature type="transmembrane region" description="Helical" evidence="1">
    <location>
        <begin position="7"/>
        <end position="28"/>
    </location>
</feature>
<keyword evidence="1" id="KW-1133">Transmembrane helix</keyword>